<dbReference type="GO" id="GO:0004386">
    <property type="term" value="F:helicase activity"/>
    <property type="evidence" value="ECO:0007669"/>
    <property type="project" value="UniProtKB-KW"/>
</dbReference>
<dbReference type="InterPro" id="IPR017170">
    <property type="entry name" value="Lhr-like"/>
</dbReference>
<dbReference type="OrthoDB" id="9815222at2"/>
<comment type="caution">
    <text evidence="12">The sequence shown here is derived from an EMBL/GenBank/DDBJ whole genome shotgun (WGS) entry which is preliminary data.</text>
</comment>
<reference evidence="12 13" key="1">
    <citation type="submission" date="2015-09" db="EMBL/GenBank/DDBJ databases">
        <title>Identification and resolution of microdiversity through metagenomic sequencing of parallel consortia.</title>
        <authorList>
            <person name="Nelson W.C."/>
            <person name="Romine M.F."/>
            <person name="Lindemann S.R."/>
        </authorList>
    </citation>
    <scope>NUCLEOTIDE SEQUENCE [LARGE SCALE GENOMIC DNA]</scope>
    <source>
        <strain evidence="12">HL-49</strain>
    </source>
</reference>
<dbReference type="SUPFAM" id="SSF52540">
    <property type="entry name" value="P-loop containing nucleoside triphosphate hydrolases"/>
    <property type="match status" value="1"/>
</dbReference>
<dbReference type="NCBIfam" id="TIGR04121">
    <property type="entry name" value="DEXH_lig_assoc"/>
    <property type="match status" value="1"/>
</dbReference>
<dbReference type="Proteomes" id="UP000050421">
    <property type="component" value="Unassembled WGS sequence"/>
</dbReference>
<evidence type="ECO:0000259" key="11">
    <source>
        <dbReference type="PROSITE" id="PS51194"/>
    </source>
</evidence>
<evidence type="ECO:0000313" key="12">
    <source>
        <dbReference type="EMBL" id="KPQ13112.1"/>
    </source>
</evidence>
<evidence type="ECO:0000259" key="10">
    <source>
        <dbReference type="PROSITE" id="PS51192"/>
    </source>
</evidence>
<feature type="domain" description="Helicase C-terminal" evidence="11">
    <location>
        <begin position="248"/>
        <end position="405"/>
    </location>
</feature>
<accession>A0A0P7Y6B1</accession>
<evidence type="ECO:0000256" key="2">
    <source>
        <dbReference type="ARBA" id="ARBA00022763"/>
    </source>
</evidence>
<sequence length="819" mass="93756">MEDKNLEPALAYFRAKNWEAFEFQKTTWKDYLDGKSGLLNAPTGSGKTFALWFAVILDFIRKNPKDWKSKRNNGLQLIWMTPLRALSQDIQKAMQEVCYAMDLPWQVAVRNGDTDAKTRAALKRKPPEVLITTPETLHILIAQKDHEKLFKNLQSVVVDEWHELVGNKRGVQVQLGLEYIQSICKHTFRRWGISATIGNMEEAAKALLGTKLPIHLVKAEIDKPIILNSIFPPEIEKYPWSGHLGIRMMEQVIPIIEAGRTVLLFTNTRSQTEIWYQKLLEARPDWAGWIAMHHGSLDMKVRAWVEDSLHEGRLKLVVCTSSLDLGVDFRPVDRVIQVGSPKGVARFIQRAGRAGHQPGLPSEIFFVPTNSLELIEAAALRNAIESESLESQFPPEMPYDVLIQFLVTLAVGVGFRKEDVYPMVKNTFSFKDLSSEEMEWVIRFITQGGDSLSSYEDFLKVILDEDGLYKVKNKRIAMKHRLSMGTIVSEPMIKIKFKNGAYLGTVEEYFITKMKIGDRFFFAGRSLELLKIKDLTATVKVSEKKTTNVVSWMGARMSLSSMLADQILQILQEYNRGLMKSEEVRQIAPILDLQSKLSVVPDPDTLLIESFQSKQGYHLFFYPFEGRMIHELMSAMIAYRISISYPVTFNMAMNDYGFELLSDSPIAIEEILEEDIFTLKNLEEDALLCVNESEMSRRKFREIAGISGLVFQGFPGKQATFKHIQSNSSLLFQVFEQYDPENLLLKQAQKEALNQQMEQEKFVKAIQKINRKRIDIRCPVQFTPFSFPIMVDRLSRTTLSSESLEDRIAKIQAQFEIQD</sequence>
<dbReference type="EMBL" id="LJXT01000103">
    <property type="protein sequence ID" value="KPQ13112.1"/>
    <property type="molecule type" value="Genomic_DNA"/>
</dbReference>
<dbReference type="InterPro" id="IPR026362">
    <property type="entry name" value="DEXH_lig_assoc"/>
</dbReference>
<dbReference type="CDD" id="cd18796">
    <property type="entry name" value="SF2_C_LHR"/>
    <property type="match status" value="1"/>
</dbReference>
<dbReference type="InterPro" id="IPR011545">
    <property type="entry name" value="DEAD/DEAH_box_helicase_dom"/>
</dbReference>
<dbReference type="InterPro" id="IPR001650">
    <property type="entry name" value="Helicase_C-like"/>
</dbReference>
<dbReference type="PANTHER" id="PTHR47962">
    <property type="entry name" value="ATP-DEPENDENT HELICASE LHR-RELATED-RELATED"/>
    <property type="match status" value="1"/>
</dbReference>
<organism evidence="12 13">
    <name type="scientific">Algoriphagus marincola HL-49</name>
    <dbReference type="NCBI Taxonomy" id="1305737"/>
    <lineage>
        <taxon>Bacteria</taxon>
        <taxon>Pseudomonadati</taxon>
        <taxon>Bacteroidota</taxon>
        <taxon>Cytophagia</taxon>
        <taxon>Cytophagales</taxon>
        <taxon>Cyclobacteriaceae</taxon>
        <taxon>Algoriphagus</taxon>
    </lineage>
</organism>
<proteinExistence type="inferred from homology"/>
<dbReference type="InterPro" id="IPR014001">
    <property type="entry name" value="Helicase_ATP-bd"/>
</dbReference>
<evidence type="ECO:0000256" key="6">
    <source>
        <dbReference type="ARBA" id="ARBA00023125"/>
    </source>
</evidence>
<dbReference type="PIRSF" id="PIRSF037307">
    <property type="entry name" value="Lhr-like_helic_prd"/>
    <property type="match status" value="1"/>
</dbReference>
<dbReference type="SMART" id="SM00487">
    <property type="entry name" value="DEXDc"/>
    <property type="match status" value="1"/>
</dbReference>
<dbReference type="GO" id="GO:0005524">
    <property type="term" value="F:ATP binding"/>
    <property type="evidence" value="ECO:0007669"/>
    <property type="project" value="UniProtKB-KW"/>
</dbReference>
<dbReference type="Pfam" id="PF00271">
    <property type="entry name" value="Helicase_C"/>
    <property type="match status" value="1"/>
</dbReference>
<dbReference type="SMART" id="SM00490">
    <property type="entry name" value="HELICc"/>
    <property type="match status" value="1"/>
</dbReference>
<dbReference type="InterPro" id="IPR052511">
    <property type="entry name" value="ATP-dep_Helicase"/>
</dbReference>
<name>A0A0P7Y6B1_9BACT</name>
<keyword evidence="2" id="KW-0227">DNA damage</keyword>
<dbReference type="Pfam" id="PF00270">
    <property type="entry name" value="DEAD"/>
    <property type="match status" value="1"/>
</dbReference>
<evidence type="ECO:0000256" key="8">
    <source>
        <dbReference type="ARBA" id="ARBA00023235"/>
    </source>
</evidence>
<evidence type="ECO:0000313" key="13">
    <source>
        <dbReference type="Proteomes" id="UP000050421"/>
    </source>
</evidence>
<keyword evidence="5" id="KW-0067">ATP-binding</keyword>
<dbReference type="InterPro" id="IPR027417">
    <property type="entry name" value="P-loop_NTPase"/>
</dbReference>
<keyword evidence="4 12" id="KW-0347">Helicase</keyword>
<dbReference type="Pfam" id="PF19306">
    <property type="entry name" value="WHD_Lhr"/>
    <property type="match status" value="1"/>
</dbReference>
<protein>
    <submittedName>
        <fullName evidence="12">ATP-dependent helicase Lhr</fullName>
    </submittedName>
</protein>
<evidence type="ECO:0000256" key="9">
    <source>
        <dbReference type="ARBA" id="ARBA00093467"/>
    </source>
</evidence>
<dbReference type="Pfam" id="PF08494">
    <property type="entry name" value="DEAD_assoc"/>
    <property type="match status" value="1"/>
</dbReference>
<dbReference type="PROSITE" id="PS51194">
    <property type="entry name" value="HELICASE_CTER"/>
    <property type="match status" value="1"/>
</dbReference>
<dbReference type="GO" id="GO:0016887">
    <property type="term" value="F:ATP hydrolysis activity"/>
    <property type="evidence" value="ECO:0007669"/>
    <property type="project" value="TreeGrafter"/>
</dbReference>
<dbReference type="PANTHER" id="PTHR47962:SF3">
    <property type="entry name" value="LARGE ATP-DEPENDENT HELICASE-RELATED PROTEIN"/>
    <property type="match status" value="1"/>
</dbReference>
<comment type="similarity">
    <text evidence="9">Belongs to the Lhr helicase family. Lhr-Core subfamily.</text>
</comment>
<dbReference type="InterPro" id="IPR045628">
    <property type="entry name" value="Lhr_WH_dom"/>
</dbReference>
<keyword evidence="8" id="KW-0413">Isomerase</keyword>
<dbReference type="GO" id="GO:0003677">
    <property type="term" value="F:DNA binding"/>
    <property type="evidence" value="ECO:0007669"/>
    <property type="project" value="UniProtKB-KW"/>
</dbReference>
<dbReference type="PROSITE" id="PS51192">
    <property type="entry name" value="HELICASE_ATP_BIND_1"/>
    <property type="match status" value="1"/>
</dbReference>
<evidence type="ECO:0000256" key="4">
    <source>
        <dbReference type="ARBA" id="ARBA00022806"/>
    </source>
</evidence>
<dbReference type="eggNOG" id="COG1201">
    <property type="taxonomic scope" value="Bacteria"/>
</dbReference>
<evidence type="ECO:0000256" key="7">
    <source>
        <dbReference type="ARBA" id="ARBA00023204"/>
    </source>
</evidence>
<dbReference type="PATRIC" id="fig|1305737.6.peg.3514"/>
<keyword evidence="3" id="KW-0378">Hydrolase</keyword>
<dbReference type="Gene3D" id="3.40.50.300">
    <property type="entry name" value="P-loop containing nucleotide triphosphate hydrolases"/>
    <property type="match status" value="2"/>
</dbReference>
<keyword evidence="1" id="KW-0547">Nucleotide-binding</keyword>
<gene>
    <name evidence="12" type="primary">lhr</name>
    <name evidence="12" type="ORF">HLUCCX10_14010</name>
</gene>
<dbReference type="GO" id="GO:0006281">
    <property type="term" value="P:DNA repair"/>
    <property type="evidence" value="ECO:0007669"/>
    <property type="project" value="UniProtKB-KW"/>
</dbReference>
<dbReference type="InterPro" id="IPR013701">
    <property type="entry name" value="Lhr-like_DEAD/DEAH_assoc"/>
</dbReference>
<keyword evidence="7" id="KW-0234">DNA repair</keyword>
<dbReference type="CDD" id="cd17922">
    <property type="entry name" value="DEXHc_LHR-like"/>
    <property type="match status" value="1"/>
</dbReference>
<dbReference type="AlphaFoldDB" id="A0A0P7Y6B1"/>
<dbReference type="STRING" id="1305737.GCA_000526355_01210"/>
<evidence type="ECO:0000256" key="1">
    <source>
        <dbReference type="ARBA" id="ARBA00022741"/>
    </source>
</evidence>
<evidence type="ECO:0000256" key="3">
    <source>
        <dbReference type="ARBA" id="ARBA00022801"/>
    </source>
</evidence>
<evidence type="ECO:0000256" key="5">
    <source>
        <dbReference type="ARBA" id="ARBA00022840"/>
    </source>
</evidence>
<keyword evidence="6" id="KW-0238">DNA-binding</keyword>
<feature type="domain" description="Helicase ATP-binding" evidence="10">
    <location>
        <begin position="28"/>
        <end position="215"/>
    </location>
</feature>